<proteinExistence type="predicted"/>
<gene>
    <name evidence="2" type="ORF">OsI_21045</name>
</gene>
<accession>A2Y7M8</accession>
<feature type="domain" description="CTP synthase N-terminal" evidence="1">
    <location>
        <begin position="2"/>
        <end position="44"/>
    </location>
</feature>
<dbReference type="PANTHER" id="PTHR11550">
    <property type="entry name" value="CTP SYNTHASE"/>
    <property type="match status" value="1"/>
</dbReference>
<keyword evidence="3" id="KW-1185">Reference proteome</keyword>
<dbReference type="GO" id="GO:0006241">
    <property type="term" value="P:CTP biosynthetic process"/>
    <property type="evidence" value="ECO:0007669"/>
    <property type="project" value="TreeGrafter"/>
</dbReference>
<evidence type="ECO:0000313" key="3">
    <source>
        <dbReference type="Proteomes" id="UP000007015"/>
    </source>
</evidence>
<dbReference type="Pfam" id="PF06418">
    <property type="entry name" value="CTP_synth_N"/>
    <property type="match status" value="1"/>
</dbReference>
<sequence length="150" mass="16286">MKYVVVMGGVISGLGKGVTASSIGVVLKACGLRVTSIKIGTYWSTPSNQRAANSSFSLFPIYVCDQKAHEAILKVLNLGSVAGEPNLEEWTARADLYDTLQETVRIAMVGKYTGVSDTYLSVMKVRRMDPYGVCFLQSIISLISFVQHIS</sequence>
<name>A2Y7M8_ORYSI</name>
<dbReference type="InterPro" id="IPR017456">
    <property type="entry name" value="CTP_synthase_N"/>
</dbReference>
<dbReference type="STRING" id="39946.A2Y7M8"/>
<evidence type="ECO:0000313" key="2">
    <source>
        <dbReference type="EMBL" id="EAY99088.1"/>
    </source>
</evidence>
<dbReference type="GO" id="GO:0003883">
    <property type="term" value="F:CTP synthase activity"/>
    <property type="evidence" value="ECO:0007669"/>
    <property type="project" value="InterPro"/>
</dbReference>
<dbReference type="Proteomes" id="UP000007015">
    <property type="component" value="Chromosome 5"/>
</dbReference>
<dbReference type="EMBL" id="CM000130">
    <property type="protein sequence ID" value="EAY99088.1"/>
    <property type="molecule type" value="Genomic_DNA"/>
</dbReference>
<dbReference type="GO" id="GO:0019856">
    <property type="term" value="P:pyrimidine nucleobase biosynthetic process"/>
    <property type="evidence" value="ECO:0007669"/>
    <property type="project" value="TreeGrafter"/>
</dbReference>
<dbReference type="HOGENOM" id="CLU_1743563_0_0_1"/>
<dbReference type="InterPro" id="IPR027417">
    <property type="entry name" value="P-loop_NTPase"/>
</dbReference>
<dbReference type="GO" id="GO:0042802">
    <property type="term" value="F:identical protein binding"/>
    <property type="evidence" value="ECO:0007669"/>
    <property type="project" value="TreeGrafter"/>
</dbReference>
<dbReference type="InterPro" id="IPR004468">
    <property type="entry name" value="CTP_synthase"/>
</dbReference>
<dbReference type="AlphaFoldDB" id="A2Y7M8"/>
<dbReference type="Gramene" id="BGIOSGA020394-TA">
    <property type="protein sequence ID" value="BGIOSGA020394-PA"/>
    <property type="gene ID" value="BGIOSGA020394"/>
</dbReference>
<dbReference type="SUPFAM" id="SSF52540">
    <property type="entry name" value="P-loop containing nucleoside triphosphate hydrolases"/>
    <property type="match status" value="1"/>
</dbReference>
<organism evidence="2 3">
    <name type="scientific">Oryza sativa subsp. indica</name>
    <name type="common">Rice</name>
    <dbReference type="NCBI Taxonomy" id="39946"/>
    <lineage>
        <taxon>Eukaryota</taxon>
        <taxon>Viridiplantae</taxon>
        <taxon>Streptophyta</taxon>
        <taxon>Embryophyta</taxon>
        <taxon>Tracheophyta</taxon>
        <taxon>Spermatophyta</taxon>
        <taxon>Magnoliopsida</taxon>
        <taxon>Liliopsida</taxon>
        <taxon>Poales</taxon>
        <taxon>Poaceae</taxon>
        <taxon>BOP clade</taxon>
        <taxon>Oryzoideae</taxon>
        <taxon>Oryzeae</taxon>
        <taxon>Oryzinae</taxon>
        <taxon>Oryza</taxon>
        <taxon>Oryza sativa</taxon>
    </lineage>
</organism>
<reference evidence="2 3" key="1">
    <citation type="journal article" date="2005" name="PLoS Biol.">
        <title>The genomes of Oryza sativa: a history of duplications.</title>
        <authorList>
            <person name="Yu J."/>
            <person name="Wang J."/>
            <person name="Lin W."/>
            <person name="Li S."/>
            <person name="Li H."/>
            <person name="Zhou J."/>
            <person name="Ni P."/>
            <person name="Dong W."/>
            <person name="Hu S."/>
            <person name="Zeng C."/>
            <person name="Zhang J."/>
            <person name="Zhang Y."/>
            <person name="Li R."/>
            <person name="Xu Z."/>
            <person name="Li S."/>
            <person name="Li X."/>
            <person name="Zheng H."/>
            <person name="Cong L."/>
            <person name="Lin L."/>
            <person name="Yin J."/>
            <person name="Geng J."/>
            <person name="Li G."/>
            <person name="Shi J."/>
            <person name="Liu J."/>
            <person name="Lv H."/>
            <person name="Li J."/>
            <person name="Wang J."/>
            <person name="Deng Y."/>
            <person name="Ran L."/>
            <person name="Shi X."/>
            <person name="Wang X."/>
            <person name="Wu Q."/>
            <person name="Li C."/>
            <person name="Ren X."/>
            <person name="Wang J."/>
            <person name="Wang X."/>
            <person name="Li D."/>
            <person name="Liu D."/>
            <person name="Zhang X."/>
            <person name="Ji Z."/>
            <person name="Zhao W."/>
            <person name="Sun Y."/>
            <person name="Zhang Z."/>
            <person name="Bao J."/>
            <person name="Han Y."/>
            <person name="Dong L."/>
            <person name="Ji J."/>
            <person name="Chen P."/>
            <person name="Wu S."/>
            <person name="Liu J."/>
            <person name="Xiao Y."/>
            <person name="Bu D."/>
            <person name="Tan J."/>
            <person name="Yang L."/>
            <person name="Ye C."/>
            <person name="Zhang J."/>
            <person name="Xu J."/>
            <person name="Zhou Y."/>
            <person name="Yu Y."/>
            <person name="Zhang B."/>
            <person name="Zhuang S."/>
            <person name="Wei H."/>
            <person name="Liu B."/>
            <person name="Lei M."/>
            <person name="Yu H."/>
            <person name="Li Y."/>
            <person name="Xu H."/>
            <person name="Wei S."/>
            <person name="He X."/>
            <person name="Fang L."/>
            <person name="Zhang Z."/>
            <person name="Zhang Y."/>
            <person name="Huang X."/>
            <person name="Su Z."/>
            <person name="Tong W."/>
            <person name="Li J."/>
            <person name="Tong Z."/>
            <person name="Li S."/>
            <person name="Ye J."/>
            <person name="Wang L."/>
            <person name="Fang L."/>
            <person name="Lei T."/>
            <person name="Chen C."/>
            <person name="Chen H."/>
            <person name="Xu Z."/>
            <person name="Li H."/>
            <person name="Huang H."/>
            <person name="Zhang F."/>
            <person name="Xu H."/>
            <person name="Li N."/>
            <person name="Zhao C."/>
            <person name="Li S."/>
            <person name="Dong L."/>
            <person name="Huang Y."/>
            <person name="Li L."/>
            <person name="Xi Y."/>
            <person name="Qi Q."/>
            <person name="Li W."/>
            <person name="Zhang B."/>
            <person name="Hu W."/>
            <person name="Zhang Y."/>
            <person name="Tian X."/>
            <person name="Jiao Y."/>
            <person name="Liang X."/>
            <person name="Jin J."/>
            <person name="Gao L."/>
            <person name="Zheng W."/>
            <person name="Hao B."/>
            <person name="Liu S."/>
            <person name="Wang W."/>
            <person name="Yuan L."/>
            <person name="Cao M."/>
            <person name="McDermott J."/>
            <person name="Samudrala R."/>
            <person name="Wang J."/>
            <person name="Wong G.K."/>
            <person name="Yang H."/>
        </authorList>
    </citation>
    <scope>NUCLEOTIDE SEQUENCE [LARGE SCALE GENOMIC DNA]</scope>
    <source>
        <strain evidence="3">cv. 93-11</strain>
    </source>
</reference>
<protein>
    <recommendedName>
        <fullName evidence="1">CTP synthase N-terminal domain-containing protein</fullName>
    </recommendedName>
</protein>
<dbReference type="Gene3D" id="3.40.50.300">
    <property type="entry name" value="P-loop containing nucleotide triphosphate hydrolases"/>
    <property type="match status" value="1"/>
</dbReference>
<dbReference type="PANTHER" id="PTHR11550:SF21">
    <property type="entry name" value="CTP SYNTHASE"/>
    <property type="match status" value="1"/>
</dbReference>
<evidence type="ECO:0000259" key="1">
    <source>
        <dbReference type="Pfam" id="PF06418"/>
    </source>
</evidence>